<evidence type="ECO:0000256" key="1">
    <source>
        <dbReference type="SAM" id="MobiDB-lite"/>
    </source>
</evidence>
<evidence type="ECO:0000313" key="3">
    <source>
        <dbReference type="Proteomes" id="UP001302602"/>
    </source>
</evidence>
<protein>
    <submittedName>
        <fullName evidence="2">Uncharacterized protein</fullName>
    </submittedName>
</protein>
<comment type="caution">
    <text evidence="2">The sequence shown here is derived from an EMBL/GenBank/DDBJ whole genome shotgun (WGS) entry which is preliminary data.</text>
</comment>
<organism evidence="2 3">
    <name type="scientific">Parathielavia appendiculata</name>
    <dbReference type="NCBI Taxonomy" id="2587402"/>
    <lineage>
        <taxon>Eukaryota</taxon>
        <taxon>Fungi</taxon>
        <taxon>Dikarya</taxon>
        <taxon>Ascomycota</taxon>
        <taxon>Pezizomycotina</taxon>
        <taxon>Sordariomycetes</taxon>
        <taxon>Sordariomycetidae</taxon>
        <taxon>Sordariales</taxon>
        <taxon>Chaetomiaceae</taxon>
        <taxon>Parathielavia</taxon>
    </lineage>
</organism>
<feature type="compositionally biased region" description="Basic residues" evidence="1">
    <location>
        <begin position="87"/>
        <end position="99"/>
    </location>
</feature>
<dbReference type="EMBL" id="MU853235">
    <property type="protein sequence ID" value="KAK4120955.1"/>
    <property type="molecule type" value="Genomic_DNA"/>
</dbReference>
<keyword evidence="3" id="KW-1185">Reference proteome</keyword>
<reference evidence="2" key="1">
    <citation type="journal article" date="2023" name="Mol. Phylogenet. Evol.">
        <title>Genome-scale phylogeny and comparative genomics of the fungal order Sordariales.</title>
        <authorList>
            <person name="Hensen N."/>
            <person name="Bonometti L."/>
            <person name="Westerberg I."/>
            <person name="Brannstrom I.O."/>
            <person name="Guillou S."/>
            <person name="Cros-Aarteil S."/>
            <person name="Calhoun S."/>
            <person name="Haridas S."/>
            <person name="Kuo A."/>
            <person name="Mondo S."/>
            <person name="Pangilinan J."/>
            <person name="Riley R."/>
            <person name="LaButti K."/>
            <person name="Andreopoulos B."/>
            <person name="Lipzen A."/>
            <person name="Chen C."/>
            <person name="Yan M."/>
            <person name="Daum C."/>
            <person name="Ng V."/>
            <person name="Clum A."/>
            <person name="Steindorff A."/>
            <person name="Ohm R.A."/>
            <person name="Martin F."/>
            <person name="Silar P."/>
            <person name="Natvig D.O."/>
            <person name="Lalanne C."/>
            <person name="Gautier V."/>
            <person name="Ament-Velasquez S.L."/>
            <person name="Kruys A."/>
            <person name="Hutchinson M.I."/>
            <person name="Powell A.J."/>
            <person name="Barry K."/>
            <person name="Miller A.N."/>
            <person name="Grigoriev I.V."/>
            <person name="Debuchy R."/>
            <person name="Gladieux P."/>
            <person name="Hiltunen Thoren M."/>
            <person name="Johannesson H."/>
        </authorList>
    </citation>
    <scope>NUCLEOTIDE SEQUENCE</scope>
    <source>
        <strain evidence="2">CBS 731.68</strain>
    </source>
</reference>
<dbReference type="AlphaFoldDB" id="A0AAN6TVH2"/>
<reference evidence="2" key="2">
    <citation type="submission" date="2023-05" db="EMBL/GenBank/DDBJ databases">
        <authorList>
            <consortium name="Lawrence Berkeley National Laboratory"/>
            <person name="Steindorff A."/>
            <person name="Hensen N."/>
            <person name="Bonometti L."/>
            <person name="Westerberg I."/>
            <person name="Brannstrom I.O."/>
            <person name="Guillou S."/>
            <person name="Cros-Aarteil S."/>
            <person name="Calhoun S."/>
            <person name="Haridas S."/>
            <person name="Kuo A."/>
            <person name="Mondo S."/>
            <person name="Pangilinan J."/>
            <person name="Riley R."/>
            <person name="Labutti K."/>
            <person name="Andreopoulos B."/>
            <person name="Lipzen A."/>
            <person name="Chen C."/>
            <person name="Yanf M."/>
            <person name="Daum C."/>
            <person name="Ng V."/>
            <person name="Clum A."/>
            <person name="Ohm R."/>
            <person name="Martin F."/>
            <person name="Silar P."/>
            <person name="Natvig D."/>
            <person name="Lalanne C."/>
            <person name="Gautier V."/>
            <person name="Ament-Velasquez S.L."/>
            <person name="Kruys A."/>
            <person name="Hutchinson M.I."/>
            <person name="Powell A.J."/>
            <person name="Barry K."/>
            <person name="Miller A.N."/>
            <person name="Grigoriev I.V."/>
            <person name="Debuchy R."/>
            <person name="Gladieux P."/>
            <person name="Thoren M.H."/>
            <person name="Johannesson H."/>
        </authorList>
    </citation>
    <scope>NUCLEOTIDE SEQUENCE</scope>
    <source>
        <strain evidence="2">CBS 731.68</strain>
    </source>
</reference>
<accession>A0AAN6TVH2</accession>
<gene>
    <name evidence="2" type="ORF">N657DRAFT_131451</name>
</gene>
<dbReference type="GeneID" id="87822636"/>
<name>A0AAN6TVH2_9PEZI</name>
<dbReference type="Proteomes" id="UP001302602">
    <property type="component" value="Unassembled WGS sequence"/>
</dbReference>
<proteinExistence type="predicted"/>
<feature type="region of interest" description="Disordered" evidence="1">
    <location>
        <begin position="80"/>
        <end position="99"/>
    </location>
</feature>
<evidence type="ECO:0000313" key="2">
    <source>
        <dbReference type="EMBL" id="KAK4120955.1"/>
    </source>
</evidence>
<dbReference type="RefSeq" id="XP_062644726.1">
    <property type="nucleotide sequence ID" value="XM_062785870.1"/>
</dbReference>
<sequence>MTSSILACFWQSAPLLSLPCLHGKHAPHRSFVLSRESSHFQRFFRVQQTGEDPATRSRLRPSTISKILLVRSGRLSVRQKMGPAAALRRRRRRRAIAGP</sequence>